<dbReference type="PANTHER" id="PTHR39963:SF1">
    <property type="entry name" value="MNMC-LIKE METHYLTRANSFERASE DOMAIN-CONTAINING PROTEIN"/>
    <property type="match status" value="1"/>
</dbReference>
<dbReference type="InterPro" id="IPR008471">
    <property type="entry name" value="MnmC-like_methylTransf"/>
</dbReference>
<protein>
    <submittedName>
        <fullName evidence="2">tRNA (5-methylaminomethyl-2-thiouridine)(34)-methyltransferase MnmD</fullName>
    </submittedName>
</protein>
<dbReference type="AlphaFoldDB" id="A0A972JIK2"/>
<feature type="domain" description="MnmC-like methyltransferase" evidence="1">
    <location>
        <begin position="118"/>
        <end position="219"/>
    </location>
</feature>
<organism evidence="2 3">
    <name type="scientific">Flavobacterium silvaticum</name>
    <dbReference type="NCBI Taxonomy" id="1852020"/>
    <lineage>
        <taxon>Bacteria</taxon>
        <taxon>Pseudomonadati</taxon>
        <taxon>Bacteroidota</taxon>
        <taxon>Flavobacteriia</taxon>
        <taxon>Flavobacteriales</taxon>
        <taxon>Flavobacteriaceae</taxon>
        <taxon>Flavobacterium</taxon>
    </lineage>
</organism>
<comment type="caution">
    <text evidence="2">The sequence shown here is derived from an EMBL/GenBank/DDBJ whole genome shotgun (WGS) entry which is preliminary data.</text>
</comment>
<accession>A0A972JIK2</accession>
<gene>
    <name evidence="2" type="primary">mnmD</name>
    <name evidence="2" type="ORF">G6047_04715</name>
</gene>
<evidence type="ECO:0000313" key="3">
    <source>
        <dbReference type="Proteomes" id="UP000712080"/>
    </source>
</evidence>
<dbReference type="Gene3D" id="3.40.50.150">
    <property type="entry name" value="Vaccinia Virus protein VP39"/>
    <property type="match status" value="1"/>
</dbReference>
<dbReference type="NCBIfam" id="NF033855">
    <property type="entry name" value="tRNA_MNMC2"/>
    <property type="match status" value="1"/>
</dbReference>
<dbReference type="InterPro" id="IPR029063">
    <property type="entry name" value="SAM-dependent_MTases_sf"/>
</dbReference>
<keyword evidence="3" id="KW-1185">Reference proteome</keyword>
<dbReference type="GO" id="GO:0004808">
    <property type="term" value="F:tRNA (5-methylaminomethyl-2-thiouridylate)(34)-methyltransferase activity"/>
    <property type="evidence" value="ECO:0007669"/>
    <property type="project" value="InterPro"/>
</dbReference>
<evidence type="ECO:0000313" key="2">
    <source>
        <dbReference type="EMBL" id="NMH27327.1"/>
    </source>
</evidence>
<dbReference type="PANTHER" id="PTHR39963">
    <property type="entry name" value="SLL0983 PROTEIN"/>
    <property type="match status" value="1"/>
</dbReference>
<evidence type="ECO:0000259" key="1">
    <source>
        <dbReference type="Pfam" id="PF05430"/>
    </source>
</evidence>
<dbReference type="RefSeq" id="WP_169526330.1">
    <property type="nucleotide sequence ID" value="NZ_JAAMPU010000100.1"/>
</dbReference>
<dbReference type="EMBL" id="JAAMPU010000100">
    <property type="protein sequence ID" value="NMH27327.1"/>
    <property type="molecule type" value="Genomic_DNA"/>
</dbReference>
<dbReference type="Pfam" id="PF05430">
    <property type="entry name" value="Methyltransf_30"/>
    <property type="match status" value="1"/>
</dbReference>
<proteinExistence type="predicted"/>
<name>A0A972JIK2_9FLAO</name>
<reference evidence="2" key="1">
    <citation type="submission" date="2020-02" db="EMBL/GenBank/DDBJ databases">
        <title>Flavobacterium sp. genome.</title>
        <authorList>
            <person name="Jung H.S."/>
            <person name="Baek J.H."/>
            <person name="Jeon C.O."/>
        </authorList>
    </citation>
    <scope>NUCLEOTIDE SEQUENCE</scope>
    <source>
        <strain evidence="2">SE-s28</strain>
    </source>
</reference>
<dbReference type="Proteomes" id="UP000712080">
    <property type="component" value="Unassembled WGS sequence"/>
</dbReference>
<sequence>MKREVITTADGSVTLRLPDWDETYHSKHGAIQEAVHVFISKGLDLFQGKPVSILEIGFGTGLNCFLTYLHTKDWNVPIDYTGIEAYPVLESEATSLNYPELVGNGQYERQFQLMHVSDWEKSVDISDTFKLTKLQMKFEDIHLKEQFDLIYFDAFGFRVQPELWSESIFQTMSEALKKDGVLVTYAARSVIRRNLKATGFSVETLPGPPGKREMTRAVKL</sequence>
<dbReference type="GO" id="GO:0016645">
    <property type="term" value="F:oxidoreductase activity, acting on the CH-NH group of donors"/>
    <property type="evidence" value="ECO:0007669"/>
    <property type="project" value="InterPro"/>
</dbReference>
<dbReference type="CDD" id="cd02440">
    <property type="entry name" value="AdoMet_MTases"/>
    <property type="match status" value="1"/>
</dbReference>
<dbReference type="SUPFAM" id="SSF53335">
    <property type="entry name" value="S-adenosyl-L-methionine-dependent methyltransferases"/>
    <property type="match status" value="1"/>
</dbReference>
<dbReference type="InterPro" id="IPR047785">
    <property type="entry name" value="tRNA_MNMC2"/>
</dbReference>